<protein>
    <submittedName>
        <fullName evidence="2">Uncharacterized protein</fullName>
    </submittedName>
</protein>
<dbReference type="EMBL" id="JARPUR010000004">
    <property type="protein sequence ID" value="KAK4877564.1"/>
    <property type="molecule type" value="Genomic_DNA"/>
</dbReference>
<feature type="region of interest" description="Disordered" evidence="1">
    <location>
        <begin position="1"/>
        <end position="32"/>
    </location>
</feature>
<evidence type="ECO:0000313" key="3">
    <source>
        <dbReference type="Proteomes" id="UP001353858"/>
    </source>
</evidence>
<accession>A0AAN7PUE1</accession>
<gene>
    <name evidence="2" type="ORF">RN001_010070</name>
</gene>
<evidence type="ECO:0000256" key="1">
    <source>
        <dbReference type="SAM" id="MobiDB-lite"/>
    </source>
</evidence>
<keyword evidence="3" id="KW-1185">Reference proteome</keyword>
<proteinExistence type="predicted"/>
<feature type="compositionally biased region" description="Polar residues" evidence="1">
    <location>
        <begin position="1"/>
        <end position="10"/>
    </location>
</feature>
<sequence>MSDGSNTDSDVSSRHSKQRAAPEPNIRSKYSSLLRSLQQSNSLENPNLLLSPRRHIQNNQVESVSTSSARQEQKFQHEEDLVRSFKDRRLSQIFHYTIVAAENILQLIQTMDQEFKKRHQELLKIIAGLEIFLEDHYDQPQKVIMLDKFSENKDEHCFEEINDKENVDTDNKPDSDEIEEENYVNDQSEKNYNLRDRKNIRRPAKLEDYSFCNICDARQLCLPQLLLFWGFSLNDALVMIEDVHDSARNVNGIVIFPPINACADITDADSGNENTVSINNLSGSHLQAVAEFLRASDFLYSDEEDDIFLSELQSPQSSTSKLKFIQQKKKFIIR</sequence>
<name>A0AAN7PUE1_9COLE</name>
<dbReference type="Proteomes" id="UP001353858">
    <property type="component" value="Unassembled WGS sequence"/>
</dbReference>
<comment type="caution">
    <text evidence="2">The sequence shown here is derived from an EMBL/GenBank/DDBJ whole genome shotgun (WGS) entry which is preliminary data.</text>
</comment>
<dbReference type="AlphaFoldDB" id="A0AAN7PUE1"/>
<evidence type="ECO:0000313" key="2">
    <source>
        <dbReference type="EMBL" id="KAK4877564.1"/>
    </source>
</evidence>
<reference evidence="3" key="1">
    <citation type="submission" date="2023-01" db="EMBL/GenBank/DDBJ databases">
        <title>Key to firefly adult light organ development and bioluminescence: homeobox transcription factors regulate luciferase expression and transportation to peroxisome.</title>
        <authorList>
            <person name="Fu X."/>
        </authorList>
    </citation>
    <scope>NUCLEOTIDE SEQUENCE [LARGE SCALE GENOMIC DNA]</scope>
</reference>
<feature type="region of interest" description="Disordered" evidence="1">
    <location>
        <begin position="163"/>
        <end position="189"/>
    </location>
</feature>
<feature type="compositionally biased region" description="Basic and acidic residues" evidence="1">
    <location>
        <begin position="163"/>
        <end position="175"/>
    </location>
</feature>
<organism evidence="2 3">
    <name type="scientific">Aquatica leii</name>
    <dbReference type="NCBI Taxonomy" id="1421715"/>
    <lineage>
        <taxon>Eukaryota</taxon>
        <taxon>Metazoa</taxon>
        <taxon>Ecdysozoa</taxon>
        <taxon>Arthropoda</taxon>
        <taxon>Hexapoda</taxon>
        <taxon>Insecta</taxon>
        <taxon>Pterygota</taxon>
        <taxon>Neoptera</taxon>
        <taxon>Endopterygota</taxon>
        <taxon>Coleoptera</taxon>
        <taxon>Polyphaga</taxon>
        <taxon>Elateriformia</taxon>
        <taxon>Elateroidea</taxon>
        <taxon>Lampyridae</taxon>
        <taxon>Luciolinae</taxon>
        <taxon>Aquatica</taxon>
    </lineage>
</organism>